<accession>A0A1M5TZY3</accession>
<feature type="signal peptide" evidence="2">
    <location>
        <begin position="1"/>
        <end position="26"/>
    </location>
</feature>
<keyword evidence="1" id="KW-0378">Hydrolase</keyword>
<dbReference type="PROSITE" id="PS00122">
    <property type="entry name" value="CARBOXYLESTERASE_B_1"/>
    <property type="match status" value="1"/>
</dbReference>
<protein>
    <submittedName>
        <fullName evidence="4">Arylformamidase</fullName>
    </submittedName>
</protein>
<dbReference type="PANTHER" id="PTHR48081">
    <property type="entry name" value="AB HYDROLASE SUPERFAMILY PROTEIN C4A8.06C"/>
    <property type="match status" value="1"/>
</dbReference>
<feature type="domain" description="BD-FAE-like" evidence="3">
    <location>
        <begin position="98"/>
        <end position="209"/>
    </location>
</feature>
<evidence type="ECO:0000313" key="4">
    <source>
        <dbReference type="EMBL" id="SHH56176.1"/>
    </source>
</evidence>
<dbReference type="InterPro" id="IPR050300">
    <property type="entry name" value="GDXG_lipolytic_enzyme"/>
</dbReference>
<dbReference type="GO" id="GO:0016787">
    <property type="term" value="F:hydrolase activity"/>
    <property type="evidence" value="ECO:0007669"/>
    <property type="project" value="UniProtKB-KW"/>
</dbReference>
<organism evidence="4 5">
    <name type="scientific">Bradyrhizobium erythrophlei</name>
    <dbReference type="NCBI Taxonomy" id="1437360"/>
    <lineage>
        <taxon>Bacteria</taxon>
        <taxon>Pseudomonadati</taxon>
        <taxon>Pseudomonadota</taxon>
        <taxon>Alphaproteobacteria</taxon>
        <taxon>Hyphomicrobiales</taxon>
        <taxon>Nitrobacteraceae</taxon>
        <taxon>Bradyrhizobium</taxon>
    </lineage>
</organism>
<dbReference type="InterPro" id="IPR019826">
    <property type="entry name" value="Carboxylesterase_B_AS"/>
</dbReference>
<evidence type="ECO:0000313" key="5">
    <source>
        <dbReference type="Proteomes" id="UP000189796"/>
    </source>
</evidence>
<evidence type="ECO:0000256" key="1">
    <source>
        <dbReference type="ARBA" id="ARBA00022801"/>
    </source>
</evidence>
<evidence type="ECO:0000256" key="2">
    <source>
        <dbReference type="SAM" id="SignalP"/>
    </source>
</evidence>
<dbReference type="SUPFAM" id="SSF53474">
    <property type="entry name" value="alpha/beta-Hydrolases"/>
    <property type="match status" value="1"/>
</dbReference>
<keyword evidence="2" id="KW-0732">Signal</keyword>
<dbReference type="Gene3D" id="3.40.50.1820">
    <property type="entry name" value="alpha/beta hydrolase"/>
    <property type="match status" value="1"/>
</dbReference>
<evidence type="ECO:0000259" key="3">
    <source>
        <dbReference type="Pfam" id="PF20434"/>
    </source>
</evidence>
<dbReference type="OrthoDB" id="9771666at2"/>
<feature type="chain" id="PRO_5035840744" evidence="2">
    <location>
        <begin position="27"/>
        <end position="329"/>
    </location>
</feature>
<dbReference type="InterPro" id="IPR049492">
    <property type="entry name" value="BD-FAE-like_dom"/>
</dbReference>
<dbReference type="Proteomes" id="UP000189796">
    <property type="component" value="Chromosome I"/>
</dbReference>
<proteinExistence type="predicted"/>
<gene>
    <name evidence="4" type="ORF">SAMN05443248_5222</name>
</gene>
<dbReference type="PANTHER" id="PTHR48081:SF33">
    <property type="entry name" value="KYNURENINE FORMAMIDASE"/>
    <property type="match status" value="1"/>
</dbReference>
<dbReference type="InterPro" id="IPR029058">
    <property type="entry name" value="AB_hydrolase_fold"/>
</dbReference>
<dbReference type="Pfam" id="PF20434">
    <property type="entry name" value="BD-FAE"/>
    <property type="match status" value="1"/>
</dbReference>
<dbReference type="EMBL" id="LT670817">
    <property type="protein sequence ID" value="SHH56176.1"/>
    <property type="molecule type" value="Genomic_DNA"/>
</dbReference>
<dbReference type="AlphaFoldDB" id="A0A1M5TZY3"/>
<reference evidence="4 5" key="1">
    <citation type="submission" date="2016-11" db="EMBL/GenBank/DDBJ databases">
        <authorList>
            <person name="Jaros S."/>
            <person name="Januszkiewicz K."/>
            <person name="Wedrychowicz H."/>
        </authorList>
    </citation>
    <scope>NUCLEOTIDE SEQUENCE [LARGE SCALE GENOMIC DNA]</scope>
    <source>
        <strain evidence="4 5">GAS138</strain>
    </source>
</reference>
<sequence>MSHGRLVSRRAMLATTVAMAAAPALAEGCQVGPPQHHKGPLVYMDYDQLELDASYDQVYYEPLIAQDSDRLASNSESMRARIGAPQRVAYGPTEIEKLDIYRTNRANAPIFIFIHGGNWLVGSAKQYGYPAEMFINAGAHYVALDFISVKEAGGDLSVMAAQIRGGIAWVYKNAASFGGDPDRIYIGGHSSGGHLCGVALVTDWQKEFDLPPTIVKGGLCMSGMYEMAPVWRSFRRTYVNFTDAMADAMSSQRHIDRLNAPIIVTYGTLETPDFQRQGRDFAGAVKTAGKPVHLVEAPNYRHLEMAESLGNPYGPNGRAALALMKLAPT</sequence>
<name>A0A1M5TZY3_9BRAD</name>